<reference evidence="2 3" key="1">
    <citation type="submission" date="2018-01" db="EMBL/GenBank/DDBJ databases">
        <title>Genome Sequencing and Assembly of Anaerobacter polyendosporus strain CT4.</title>
        <authorList>
            <person name="Tachaapaikoon C."/>
            <person name="Sutheeworapong S."/>
            <person name="Jenjaroenpun P."/>
            <person name="Wongsurawat T."/>
            <person name="Nookeaw I."/>
            <person name="Cheawchanlertfa P."/>
            <person name="Kosugi A."/>
            <person name="Cheevadhanarak S."/>
            <person name="Ratanakhanokchai K."/>
        </authorList>
    </citation>
    <scope>NUCLEOTIDE SEQUENCE [LARGE SCALE GENOMIC DNA]</scope>
    <source>
        <strain evidence="2 3">CT4</strain>
    </source>
</reference>
<dbReference type="RefSeq" id="WP_128214930.1">
    <property type="nucleotide sequence ID" value="NZ_CP025746.1"/>
</dbReference>
<evidence type="ECO:0000313" key="2">
    <source>
        <dbReference type="EMBL" id="QAA34209.1"/>
    </source>
</evidence>
<feature type="domain" description="NodB homology" evidence="1">
    <location>
        <begin position="36"/>
        <end position="223"/>
    </location>
</feature>
<evidence type="ECO:0000259" key="1">
    <source>
        <dbReference type="PROSITE" id="PS51677"/>
    </source>
</evidence>
<dbReference type="SUPFAM" id="SSF88713">
    <property type="entry name" value="Glycoside hydrolase/deacetylase"/>
    <property type="match status" value="1"/>
</dbReference>
<dbReference type="PANTHER" id="PTHR10587:SF125">
    <property type="entry name" value="POLYSACCHARIDE DEACETYLASE YHEN-RELATED"/>
    <property type="match status" value="1"/>
</dbReference>
<dbReference type="Proteomes" id="UP000286268">
    <property type="component" value="Chromosome"/>
</dbReference>
<dbReference type="InterPro" id="IPR050248">
    <property type="entry name" value="Polysacc_deacetylase_ArnD"/>
</dbReference>
<gene>
    <name evidence="2" type="ORF">C1I91_22655</name>
</gene>
<dbReference type="PANTHER" id="PTHR10587">
    <property type="entry name" value="GLYCOSYL TRANSFERASE-RELATED"/>
    <property type="match status" value="1"/>
</dbReference>
<dbReference type="PROSITE" id="PS51677">
    <property type="entry name" value="NODB"/>
    <property type="match status" value="1"/>
</dbReference>
<dbReference type="Gene3D" id="3.20.20.370">
    <property type="entry name" value="Glycoside hydrolase/deacetylase"/>
    <property type="match status" value="1"/>
</dbReference>
<dbReference type="KEGG" id="cmah:C1I91_22655"/>
<name>A0A410DYR5_9CLOT</name>
<keyword evidence="3" id="KW-1185">Reference proteome</keyword>
<dbReference type="GO" id="GO:0005975">
    <property type="term" value="P:carbohydrate metabolic process"/>
    <property type="evidence" value="ECO:0007669"/>
    <property type="project" value="InterPro"/>
</dbReference>
<dbReference type="CDD" id="cd10944">
    <property type="entry name" value="CE4_SmPgdA_like"/>
    <property type="match status" value="1"/>
</dbReference>
<organism evidence="2 3">
    <name type="scientific">Clostridium manihotivorum</name>
    <dbReference type="NCBI Taxonomy" id="2320868"/>
    <lineage>
        <taxon>Bacteria</taxon>
        <taxon>Bacillati</taxon>
        <taxon>Bacillota</taxon>
        <taxon>Clostridia</taxon>
        <taxon>Eubacteriales</taxon>
        <taxon>Clostridiaceae</taxon>
        <taxon>Clostridium</taxon>
    </lineage>
</organism>
<dbReference type="AlphaFoldDB" id="A0A410DYR5"/>
<sequence length="239" mass="27416">MKRISKFFIFILIFIMLTDLSSVKALATEEASQEPKVVYLTFDDGPSGKLNNKVLDILKEKNVHATFFLIGNMIKGQEALVKRMVDEGNSVGLHTYSHEKDKIYRNNTSFVDEMRLTQQIIYDTTGVKTNILRFPFGCNNNIYKLTTSMVTALHDNNFKIYDWNVDTTDGMNPKLAPYKILSKAKSDKNPAVVLMHCGYLNKNTAIALPEIIDYYKSKGYEFKVITEDTPEVYKLRKNR</sequence>
<dbReference type="Pfam" id="PF01522">
    <property type="entry name" value="Polysacc_deac_1"/>
    <property type="match status" value="1"/>
</dbReference>
<dbReference type="InterPro" id="IPR002509">
    <property type="entry name" value="NODB_dom"/>
</dbReference>
<dbReference type="EMBL" id="CP025746">
    <property type="protein sequence ID" value="QAA34209.1"/>
    <property type="molecule type" value="Genomic_DNA"/>
</dbReference>
<dbReference type="InterPro" id="IPR011330">
    <property type="entry name" value="Glyco_hydro/deAcase_b/a-brl"/>
</dbReference>
<dbReference type="OrthoDB" id="258610at2"/>
<evidence type="ECO:0000313" key="3">
    <source>
        <dbReference type="Proteomes" id="UP000286268"/>
    </source>
</evidence>
<protein>
    <submittedName>
        <fullName evidence="2">Polysaccharide deacetylase</fullName>
    </submittedName>
</protein>
<accession>A0A410DYR5</accession>
<proteinExistence type="predicted"/>
<dbReference type="GO" id="GO:0016810">
    <property type="term" value="F:hydrolase activity, acting on carbon-nitrogen (but not peptide) bonds"/>
    <property type="evidence" value="ECO:0007669"/>
    <property type="project" value="InterPro"/>
</dbReference>